<evidence type="ECO:0000313" key="7">
    <source>
        <dbReference type="Proteomes" id="UP001500582"/>
    </source>
</evidence>
<dbReference type="RefSeq" id="WP_345211539.1">
    <property type="nucleotide sequence ID" value="NZ_BAABFT010000006.1"/>
</dbReference>
<feature type="transmembrane region" description="Helical" evidence="5">
    <location>
        <begin position="73"/>
        <end position="90"/>
    </location>
</feature>
<feature type="transmembrane region" description="Helical" evidence="5">
    <location>
        <begin position="96"/>
        <end position="116"/>
    </location>
</feature>
<sequence>MKKTKITYWVVTAILCGFFIFSSYSNIVSAPEAIEVFKHLGYPVYLLPFLGVAKTLGSITILIPAMPPRLKEWAYAGLFFDMTGAAYSGISVGDPLQLWITMLVIVYAFLFGSYYLHHKLLKEKAL</sequence>
<comment type="caution">
    <text evidence="6">The sequence shown here is derived from an EMBL/GenBank/DDBJ whole genome shotgun (WGS) entry which is preliminary data.</text>
</comment>
<keyword evidence="2 5" id="KW-0812">Transmembrane</keyword>
<accession>A0ABP8GHT5</accession>
<evidence type="ECO:0000256" key="4">
    <source>
        <dbReference type="ARBA" id="ARBA00023136"/>
    </source>
</evidence>
<dbReference type="InterPro" id="IPR016944">
    <property type="entry name" value="UCP030066"/>
</dbReference>
<keyword evidence="4 5" id="KW-0472">Membrane</keyword>
<name>A0ABP8GHT5_9SPHI</name>
<feature type="transmembrane region" description="Helical" evidence="5">
    <location>
        <begin position="45"/>
        <end position="66"/>
    </location>
</feature>
<proteinExistence type="predicted"/>
<dbReference type="PIRSF" id="PIRSF030066">
    <property type="entry name" value="UCP030066"/>
    <property type="match status" value="1"/>
</dbReference>
<dbReference type="Pfam" id="PF13564">
    <property type="entry name" value="DoxX_2"/>
    <property type="match status" value="1"/>
</dbReference>
<protein>
    <submittedName>
        <fullName evidence="6">DoxX family protein</fullName>
    </submittedName>
</protein>
<dbReference type="InterPro" id="IPR032808">
    <property type="entry name" value="DoxX"/>
</dbReference>
<organism evidence="6 7">
    <name type="scientific">Mucilaginibacter gynuensis</name>
    <dbReference type="NCBI Taxonomy" id="1302236"/>
    <lineage>
        <taxon>Bacteria</taxon>
        <taxon>Pseudomonadati</taxon>
        <taxon>Bacteroidota</taxon>
        <taxon>Sphingobacteriia</taxon>
        <taxon>Sphingobacteriales</taxon>
        <taxon>Sphingobacteriaceae</taxon>
        <taxon>Mucilaginibacter</taxon>
    </lineage>
</organism>
<keyword evidence="3 5" id="KW-1133">Transmembrane helix</keyword>
<reference evidence="7" key="1">
    <citation type="journal article" date="2019" name="Int. J. Syst. Evol. Microbiol.">
        <title>The Global Catalogue of Microorganisms (GCM) 10K type strain sequencing project: providing services to taxonomists for standard genome sequencing and annotation.</title>
        <authorList>
            <consortium name="The Broad Institute Genomics Platform"/>
            <consortium name="The Broad Institute Genome Sequencing Center for Infectious Disease"/>
            <person name="Wu L."/>
            <person name="Ma J."/>
        </authorList>
    </citation>
    <scope>NUCLEOTIDE SEQUENCE [LARGE SCALE GENOMIC DNA]</scope>
    <source>
        <strain evidence="7">JCM 17705</strain>
    </source>
</reference>
<gene>
    <name evidence="6" type="ORF">GCM10023149_26140</name>
</gene>
<evidence type="ECO:0000256" key="3">
    <source>
        <dbReference type="ARBA" id="ARBA00022989"/>
    </source>
</evidence>
<evidence type="ECO:0000256" key="1">
    <source>
        <dbReference type="ARBA" id="ARBA00004141"/>
    </source>
</evidence>
<evidence type="ECO:0000256" key="5">
    <source>
        <dbReference type="SAM" id="Phobius"/>
    </source>
</evidence>
<evidence type="ECO:0000256" key="2">
    <source>
        <dbReference type="ARBA" id="ARBA00022692"/>
    </source>
</evidence>
<dbReference type="EMBL" id="BAABFT010000006">
    <property type="protein sequence ID" value="GAA4324499.1"/>
    <property type="molecule type" value="Genomic_DNA"/>
</dbReference>
<keyword evidence="7" id="KW-1185">Reference proteome</keyword>
<feature type="transmembrane region" description="Helical" evidence="5">
    <location>
        <begin position="7"/>
        <end position="25"/>
    </location>
</feature>
<dbReference type="Proteomes" id="UP001500582">
    <property type="component" value="Unassembled WGS sequence"/>
</dbReference>
<comment type="subcellular location">
    <subcellularLocation>
        <location evidence="1">Membrane</location>
        <topology evidence="1">Multi-pass membrane protein</topology>
    </subcellularLocation>
</comment>
<evidence type="ECO:0000313" key="6">
    <source>
        <dbReference type="EMBL" id="GAA4324499.1"/>
    </source>
</evidence>